<reference evidence="1 2" key="1">
    <citation type="submission" date="2020-08" db="EMBL/GenBank/DDBJ databases">
        <title>Genomic Encyclopedia of Type Strains, Phase IV (KMG-IV): sequencing the most valuable type-strain genomes for metagenomic binning, comparative biology and taxonomic classification.</title>
        <authorList>
            <person name="Goeker M."/>
        </authorList>
    </citation>
    <scope>NUCLEOTIDE SEQUENCE [LARGE SCALE GENOMIC DNA]</scope>
    <source>
        <strain evidence="1 2">DSM 25897</strain>
    </source>
</reference>
<dbReference type="RefSeq" id="WP_183949109.1">
    <property type="nucleotide sequence ID" value="NZ_JACHHX010000019.1"/>
</dbReference>
<organism evidence="1 2">
    <name type="scientific">Rehaibacterium terrae</name>
    <dbReference type="NCBI Taxonomy" id="1341696"/>
    <lineage>
        <taxon>Bacteria</taxon>
        <taxon>Pseudomonadati</taxon>
        <taxon>Pseudomonadota</taxon>
        <taxon>Gammaproteobacteria</taxon>
        <taxon>Lysobacterales</taxon>
        <taxon>Lysobacteraceae</taxon>
        <taxon>Rehaibacterium</taxon>
    </lineage>
</organism>
<protein>
    <submittedName>
        <fullName evidence="1">Uncharacterized protein</fullName>
    </submittedName>
</protein>
<proteinExistence type="predicted"/>
<comment type="caution">
    <text evidence="1">The sequence shown here is derived from an EMBL/GenBank/DDBJ whole genome shotgun (WGS) entry which is preliminary data.</text>
</comment>
<evidence type="ECO:0000313" key="1">
    <source>
        <dbReference type="EMBL" id="MBB5016446.1"/>
    </source>
</evidence>
<gene>
    <name evidence="1" type="ORF">HNQ58_002361</name>
</gene>
<dbReference type="EMBL" id="JACHHX010000019">
    <property type="protein sequence ID" value="MBB5016446.1"/>
    <property type="molecule type" value="Genomic_DNA"/>
</dbReference>
<sequence length="110" mass="12255">MRELEAAVAALREIFEPESGYAHSTKVWLPGESEPCRELKERVIRKAARLLSVGEQALAGEQPSLASIDFSEADFASVQEELAQDVEQRDFLELLSRCERVVGALHRADT</sequence>
<evidence type="ECO:0000313" key="2">
    <source>
        <dbReference type="Proteomes" id="UP000519004"/>
    </source>
</evidence>
<keyword evidence="2" id="KW-1185">Reference proteome</keyword>
<dbReference type="Proteomes" id="UP000519004">
    <property type="component" value="Unassembled WGS sequence"/>
</dbReference>
<dbReference type="AlphaFoldDB" id="A0A7W7Y1M0"/>
<accession>A0A7W7Y1M0</accession>
<name>A0A7W7Y1M0_9GAMM</name>